<evidence type="ECO:0000259" key="1">
    <source>
        <dbReference type="SMART" id="SM00382"/>
    </source>
</evidence>
<reference evidence="2 3" key="1">
    <citation type="submission" date="2010-12" db="EMBL/GenBank/DDBJ databases">
        <title>The Genome Sequence of Clostridium symbiosum strain WAL-14163.</title>
        <authorList>
            <person name="Earl A."/>
            <person name="Ward D."/>
            <person name="Feldgarden M."/>
            <person name="Gevers D."/>
            <person name="Finegold S.M."/>
            <person name="Summanen P.H."/>
            <person name="Molitoris D.R."/>
            <person name="Vaisanen M.L."/>
            <person name="Daigneault M."/>
            <person name="Young S.K."/>
            <person name="Zeng Q."/>
            <person name="Gargeya S."/>
            <person name="Fitzgerald M."/>
            <person name="Haas B."/>
            <person name="Abouelleil A."/>
            <person name="Alvarado L."/>
            <person name="Arachchi H.M."/>
            <person name="Berlin A."/>
            <person name="Brown A."/>
            <person name="Chapman S.B."/>
            <person name="Chen Z."/>
            <person name="Dunbar C."/>
            <person name="Freedman E."/>
            <person name="Gearin G."/>
            <person name="Gellesch M."/>
            <person name="Goldberg J."/>
            <person name="Griggs A."/>
            <person name="Gujja S."/>
            <person name="Heilman E."/>
            <person name="Heiman D."/>
            <person name="Howarth C."/>
            <person name="Larson L."/>
            <person name="Lui A."/>
            <person name="MacDonald P.J.P."/>
            <person name="Mehta T."/>
            <person name="Montmayeur A."/>
            <person name="Murphy C."/>
            <person name="Neiman D."/>
            <person name="Pearson M."/>
            <person name="Priest M."/>
            <person name="Roberts A."/>
            <person name="Saif S."/>
            <person name="Shea T."/>
            <person name="Shenoy N."/>
            <person name="Sisk P."/>
            <person name="Stolte C."/>
            <person name="Sykes S."/>
            <person name="White J."/>
            <person name="Yandava C."/>
            <person name="Nusbaum C."/>
            <person name="Birren B."/>
        </authorList>
    </citation>
    <scope>NUCLEOTIDE SEQUENCE [LARGE SCALE GENOMIC DNA]</scope>
    <source>
        <strain evidence="2 3">WAL-14163</strain>
    </source>
</reference>
<dbReference type="AlphaFoldDB" id="E7GMF8"/>
<protein>
    <recommendedName>
        <fullName evidence="1">AAA+ ATPase domain-containing protein</fullName>
    </recommendedName>
</protein>
<sequence>MIENKCFILSDIDNIVPNELPEADIITAKLLTGSFKHVNNKKSDTNENDAVFKIISERLPKVFIFEVPSRMITGNQSAALKHIFELPVFSKYMITYQIVKEAEFSGFPVIGNQTYIIGIRNDLCKEEFYFPQGNRLKQPMYQEKAQSVDIWYRKISFNVDLELQKGKYYIRNGREFSETDLIHMGFYREMFLMDSMGLRRLTHNECAFLKGFEGYNFNQWKNKREMYMKIAYASNVFVISEIAASLKKYLEQDSAEIASHDKLVPKDAKKRDKKREEIASNTAKDIIYPKLKLMSMRIDNLKGIKNLTLLFDKNVTAIMGVNGAGKSTILHALACIYKPYKSDEDYKFSFFFTPNPDSSWRNSKFTITYWDENSQKEYTREYKKNAERWSPRYVDRPQRDTYFIGIETCVPEIEKERQTSYIDYKTSLASERNADKIVKLAAYILNKDYDQLNYHKTKKKELLGVHTKSNMRYSSLSMGAGEQRVLMILKTIFTANAYSLILIDEIDILLHVMALKRLIYKLSELATQRNLQIVFTTHSMEISKLQEFVDIRYLHPIKEKTMVYDRITPDIVYELSENVEQSIKIYVEDILAETIVNVVVDDLGISRNVKLVKLGAASNAFVLAASFVLQEEDTSNVFILLDGDVYRNESEKRNAIKKVLSGTEKNHDNKADKAVGLIHQLILPEKVEPEKFIFDMFVDLDDNNELVEIAKRFNAVSNSHEWLDSLVTRMGKSEEIILYKIVNMVSDHEKWGNYVHELREYLIKRKEILNL</sequence>
<dbReference type="PANTHER" id="PTHR43581">
    <property type="entry name" value="ATP/GTP PHOSPHATASE"/>
    <property type="match status" value="1"/>
</dbReference>
<dbReference type="HOGENOM" id="CLU_362371_0_0_9"/>
<name>E7GMF8_CLOS6</name>
<dbReference type="SUPFAM" id="SSF52540">
    <property type="entry name" value="P-loop containing nucleoside triphosphate hydrolases"/>
    <property type="match status" value="1"/>
</dbReference>
<dbReference type="Gene3D" id="3.90.120.10">
    <property type="entry name" value="DNA Methylase, subunit A, domain 2"/>
    <property type="match status" value="1"/>
</dbReference>
<keyword evidence="3" id="KW-1185">Reference proteome</keyword>
<evidence type="ECO:0000313" key="2">
    <source>
        <dbReference type="EMBL" id="EGA94084.1"/>
    </source>
</evidence>
<dbReference type="eggNOG" id="COG1106">
    <property type="taxonomic scope" value="Bacteria"/>
</dbReference>
<dbReference type="InterPro" id="IPR003593">
    <property type="entry name" value="AAA+_ATPase"/>
</dbReference>
<dbReference type="SUPFAM" id="SSF53335">
    <property type="entry name" value="S-adenosyl-L-methionine-dependent methyltransferases"/>
    <property type="match status" value="1"/>
</dbReference>
<dbReference type="STRING" id="1512.GCA_900049235_02278"/>
<dbReference type="InterPro" id="IPR027417">
    <property type="entry name" value="P-loop_NTPase"/>
</dbReference>
<dbReference type="Pfam" id="PF13476">
    <property type="entry name" value="AAA_23"/>
    <property type="match status" value="1"/>
</dbReference>
<dbReference type="Gene3D" id="3.40.50.150">
    <property type="entry name" value="Vaccinia Virus protein VP39"/>
    <property type="match status" value="1"/>
</dbReference>
<dbReference type="EMBL" id="ADLQ01000048">
    <property type="protein sequence ID" value="EGA94084.1"/>
    <property type="molecule type" value="Genomic_DNA"/>
</dbReference>
<dbReference type="Proteomes" id="UP000002970">
    <property type="component" value="Unassembled WGS sequence"/>
</dbReference>
<proteinExistence type="predicted"/>
<dbReference type="InterPro" id="IPR029063">
    <property type="entry name" value="SAM-dependent_MTases_sf"/>
</dbReference>
<dbReference type="SMART" id="SM00382">
    <property type="entry name" value="AAA"/>
    <property type="match status" value="1"/>
</dbReference>
<dbReference type="GO" id="GO:0016887">
    <property type="term" value="F:ATP hydrolysis activity"/>
    <property type="evidence" value="ECO:0007669"/>
    <property type="project" value="InterPro"/>
</dbReference>
<feature type="domain" description="AAA+ ATPase" evidence="1">
    <location>
        <begin position="312"/>
        <end position="577"/>
    </location>
</feature>
<gene>
    <name evidence="2" type="ORF">HMPREF9474_02103</name>
</gene>
<organism evidence="2 3">
    <name type="scientific">Clostridium symbiosum (strain WAL-14163)</name>
    <dbReference type="NCBI Taxonomy" id="742740"/>
    <lineage>
        <taxon>Bacteria</taxon>
        <taxon>Bacillati</taxon>
        <taxon>Bacillota</taxon>
        <taxon>Clostridia</taxon>
        <taxon>Lachnospirales</taxon>
        <taxon>Lachnospiraceae</taxon>
        <taxon>Otoolea</taxon>
    </lineage>
</organism>
<dbReference type="GO" id="GO:0005524">
    <property type="term" value="F:ATP binding"/>
    <property type="evidence" value="ECO:0007669"/>
    <property type="project" value="InterPro"/>
</dbReference>
<dbReference type="InterPro" id="IPR051396">
    <property type="entry name" value="Bact_Antivir_Def_Nuclease"/>
</dbReference>
<dbReference type="Gene3D" id="3.40.50.300">
    <property type="entry name" value="P-loop containing nucleotide triphosphate hydrolases"/>
    <property type="match status" value="1"/>
</dbReference>
<comment type="caution">
    <text evidence="2">The sequence shown here is derived from an EMBL/GenBank/DDBJ whole genome shotgun (WGS) entry which is preliminary data.</text>
</comment>
<dbReference type="PANTHER" id="PTHR43581:SF2">
    <property type="entry name" value="EXCINUCLEASE ATPASE SUBUNIT"/>
    <property type="match status" value="1"/>
</dbReference>
<dbReference type="InterPro" id="IPR038729">
    <property type="entry name" value="Rad50/SbcC_AAA"/>
</dbReference>
<evidence type="ECO:0000313" key="3">
    <source>
        <dbReference type="Proteomes" id="UP000002970"/>
    </source>
</evidence>
<accession>E7GMF8</accession>